<sequence length="129" mass="15021">MMPSTHWAGSTGMTSRKEQGDKSRELRQRQQWLVNFSAQSKRWAGASGMTSWKEQGDKSRELRQRQQWLVNFREPKPTRTNPGRLPRFMVAISDRIAVWIENAVYRADAIEPSEVGSHEHMRLDVEKPL</sequence>
<organism evidence="2 3">
    <name type="scientific">Operophtera brumata</name>
    <name type="common">Winter moth</name>
    <name type="synonym">Phalaena brumata</name>
    <dbReference type="NCBI Taxonomy" id="104452"/>
    <lineage>
        <taxon>Eukaryota</taxon>
        <taxon>Metazoa</taxon>
        <taxon>Ecdysozoa</taxon>
        <taxon>Arthropoda</taxon>
        <taxon>Hexapoda</taxon>
        <taxon>Insecta</taxon>
        <taxon>Pterygota</taxon>
        <taxon>Neoptera</taxon>
        <taxon>Endopterygota</taxon>
        <taxon>Lepidoptera</taxon>
        <taxon>Glossata</taxon>
        <taxon>Ditrysia</taxon>
        <taxon>Geometroidea</taxon>
        <taxon>Geometridae</taxon>
        <taxon>Larentiinae</taxon>
        <taxon>Operophtera</taxon>
    </lineage>
</organism>
<evidence type="ECO:0000313" key="2">
    <source>
        <dbReference type="EMBL" id="KOB77489.1"/>
    </source>
</evidence>
<accession>A0A0L7LQ09</accession>
<keyword evidence="3" id="KW-1185">Reference proteome</keyword>
<feature type="compositionally biased region" description="Basic and acidic residues" evidence="1">
    <location>
        <begin position="15"/>
        <end position="28"/>
    </location>
</feature>
<comment type="caution">
    <text evidence="2">The sequence shown here is derived from an EMBL/GenBank/DDBJ whole genome shotgun (WGS) entry which is preliminary data.</text>
</comment>
<gene>
    <name evidence="2" type="ORF">OBRU01_03576</name>
</gene>
<feature type="non-terminal residue" evidence="2">
    <location>
        <position position="1"/>
    </location>
</feature>
<feature type="non-terminal residue" evidence="2">
    <location>
        <position position="129"/>
    </location>
</feature>
<dbReference type="AlphaFoldDB" id="A0A0L7LQ09"/>
<dbReference type="Proteomes" id="UP000037510">
    <property type="component" value="Unassembled WGS sequence"/>
</dbReference>
<reference evidence="2 3" key="1">
    <citation type="journal article" date="2015" name="Genome Biol. Evol.">
        <title>The genome of winter moth (Operophtera brumata) provides a genomic perspective on sexual dimorphism and phenology.</title>
        <authorList>
            <person name="Derks M.F."/>
            <person name="Smit S."/>
            <person name="Salis L."/>
            <person name="Schijlen E."/>
            <person name="Bossers A."/>
            <person name="Mateman C."/>
            <person name="Pijl A.S."/>
            <person name="de Ridder D."/>
            <person name="Groenen M.A."/>
            <person name="Visser M.E."/>
            <person name="Megens H.J."/>
        </authorList>
    </citation>
    <scope>NUCLEOTIDE SEQUENCE [LARGE SCALE GENOMIC DNA]</scope>
    <source>
        <strain evidence="2">WM2013NL</strain>
        <tissue evidence="2">Head and thorax</tissue>
    </source>
</reference>
<protein>
    <submittedName>
        <fullName evidence="2">Putative cuticle protein</fullName>
    </submittedName>
</protein>
<evidence type="ECO:0000313" key="3">
    <source>
        <dbReference type="Proteomes" id="UP000037510"/>
    </source>
</evidence>
<evidence type="ECO:0000256" key="1">
    <source>
        <dbReference type="SAM" id="MobiDB-lite"/>
    </source>
</evidence>
<feature type="region of interest" description="Disordered" evidence="1">
    <location>
        <begin position="1"/>
        <end position="28"/>
    </location>
</feature>
<proteinExistence type="predicted"/>
<dbReference type="EMBL" id="JTDY01000372">
    <property type="protein sequence ID" value="KOB77489.1"/>
    <property type="molecule type" value="Genomic_DNA"/>
</dbReference>
<name>A0A0L7LQ09_OPEBR</name>